<dbReference type="eggNOG" id="ENOG502S3ZT">
    <property type="taxonomic scope" value="Eukaryota"/>
</dbReference>
<sequence>MEYEEDDDVSFAKWMSSYWGHSLIDEHEKEGRGFRKRQSRVFSERRASLPAKLSSIHMTRLRESTKAPSSSHLRGCKEVREDQDMKCHCHVKECRMPSTEGPCPETREPHSRTNSIQELSESFKKQLHFKSKRSISLPPEGMMERTERERLGIPKSRSRKKMGERMEPKRGKEEESPQASGGKHN</sequence>
<gene>
    <name evidence="3 4 5" type="primary">LNP1</name>
</gene>
<accession>A0A1U7SV10</accession>
<reference evidence="3 4" key="1">
    <citation type="submission" date="2025-04" db="UniProtKB">
        <authorList>
            <consortium name="RefSeq"/>
        </authorList>
    </citation>
    <scope>IDENTIFICATION</scope>
</reference>
<dbReference type="GeneID" id="102368007"/>
<dbReference type="PANTHER" id="PTHR35667:SF1">
    <property type="entry name" value="LEUKEMIA NUP98 FUSION PARTNER 1"/>
    <property type="match status" value="1"/>
</dbReference>
<feature type="compositionally biased region" description="Basic and acidic residues" evidence="1">
    <location>
        <begin position="161"/>
        <end position="175"/>
    </location>
</feature>
<dbReference type="Pfam" id="PF15419">
    <property type="entry name" value="LNP1"/>
    <property type="match status" value="1"/>
</dbReference>
<feature type="region of interest" description="Disordered" evidence="1">
    <location>
        <begin position="95"/>
        <end position="185"/>
    </location>
</feature>
<evidence type="ECO:0000313" key="2">
    <source>
        <dbReference type="Proteomes" id="UP000189705"/>
    </source>
</evidence>
<organism evidence="2 4">
    <name type="scientific">Alligator sinensis</name>
    <name type="common">Chinese alligator</name>
    <dbReference type="NCBI Taxonomy" id="38654"/>
    <lineage>
        <taxon>Eukaryota</taxon>
        <taxon>Metazoa</taxon>
        <taxon>Chordata</taxon>
        <taxon>Craniata</taxon>
        <taxon>Vertebrata</taxon>
        <taxon>Euteleostomi</taxon>
        <taxon>Archelosauria</taxon>
        <taxon>Archosauria</taxon>
        <taxon>Crocodylia</taxon>
        <taxon>Alligatoridae</taxon>
        <taxon>Alligatorinae</taxon>
        <taxon>Alligator</taxon>
    </lineage>
</organism>
<dbReference type="InterPro" id="IPR029280">
    <property type="entry name" value="LNP1"/>
</dbReference>
<dbReference type="AlphaFoldDB" id="A0A1U7SV10"/>
<name>A0A1U7SV10_ALLSI</name>
<dbReference type="PANTHER" id="PTHR35667">
    <property type="entry name" value="LEUKEMIA NUP98 FUSION PARTNER 1"/>
    <property type="match status" value="1"/>
</dbReference>
<dbReference type="OrthoDB" id="8062037at2759"/>
<evidence type="ECO:0000313" key="5">
    <source>
        <dbReference type="RefSeq" id="XP_014382697.1"/>
    </source>
</evidence>
<evidence type="ECO:0000313" key="3">
    <source>
        <dbReference type="RefSeq" id="XP_006038542.1"/>
    </source>
</evidence>
<evidence type="ECO:0000256" key="1">
    <source>
        <dbReference type="SAM" id="MobiDB-lite"/>
    </source>
</evidence>
<dbReference type="KEGG" id="asn:102368007"/>
<evidence type="ECO:0000313" key="4">
    <source>
        <dbReference type="RefSeq" id="XP_006038543.1"/>
    </source>
</evidence>
<protein>
    <submittedName>
        <fullName evidence="3">leukemia NUP98 fusion partner 1</fullName>
    </submittedName>
</protein>
<feature type="compositionally biased region" description="Basic and acidic residues" evidence="1">
    <location>
        <begin position="142"/>
        <end position="152"/>
    </location>
</feature>
<dbReference type="RefSeq" id="XP_006038542.1">
    <property type="nucleotide sequence ID" value="XM_006038480.3"/>
</dbReference>
<dbReference type="CTD" id="348801"/>
<proteinExistence type="predicted"/>
<dbReference type="RefSeq" id="XP_014382697.1">
    <property type="nucleotide sequence ID" value="XM_014527211.2"/>
</dbReference>
<dbReference type="Proteomes" id="UP000189705">
    <property type="component" value="Unplaced"/>
</dbReference>
<dbReference type="RefSeq" id="XP_006038543.1">
    <property type="nucleotide sequence ID" value="XM_006038481.3"/>
</dbReference>
<keyword evidence="2" id="KW-1185">Reference proteome</keyword>